<keyword evidence="9" id="KW-1185">Reference proteome</keyword>
<keyword evidence="3" id="KW-0847">Vitamin C</keyword>
<dbReference type="SMART" id="SM00702">
    <property type="entry name" value="P4Hc"/>
    <property type="match status" value="1"/>
</dbReference>
<dbReference type="InterPro" id="IPR051559">
    <property type="entry name" value="HIF_prolyl_hydroxylases"/>
</dbReference>
<dbReference type="InterPro" id="IPR005123">
    <property type="entry name" value="Oxoglu/Fe-dep_dioxygenase_dom"/>
</dbReference>
<evidence type="ECO:0000313" key="9">
    <source>
        <dbReference type="Proteomes" id="UP000664344"/>
    </source>
</evidence>
<dbReference type="PROSITE" id="PS51471">
    <property type="entry name" value="FE2OG_OXY"/>
    <property type="match status" value="1"/>
</dbReference>
<keyword evidence="2" id="KW-0479">Metal-binding</keyword>
<proteinExistence type="predicted"/>
<dbReference type="Proteomes" id="UP000664344">
    <property type="component" value="Unassembled WGS sequence"/>
</dbReference>
<protein>
    <submittedName>
        <fullName evidence="8">2OG-Fe(II) oxygenase</fullName>
    </submittedName>
</protein>
<evidence type="ECO:0000256" key="5">
    <source>
        <dbReference type="ARBA" id="ARBA00023002"/>
    </source>
</evidence>
<evidence type="ECO:0000256" key="4">
    <source>
        <dbReference type="ARBA" id="ARBA00022964"/>
    </source>
</evidence>
<organism evidence="8 9">
    <name type="scientific">Marinobacter daepoensis</name>
    <dbReference type="NCBI Taxonomy" id="262077"/>
    <lineage>
        <taxon>Bacteria</taxon>
        <taxon>Pseudomonadati</taxon>
        <taxon>Pseudomonadota</taxon>
        <taxon>Gammaproteobacteria</taxon>
        <taxon>Pseudomonadales</taxon>
        <taxon>Marinobacteraceae</taxon>
        <taxon>Marinobacter</taxon>
    </lineage>
</organism>
<reference evidence="8 9" key="1">
    <citation type="submission" date="2021-02" db="EMBL/GenBank/DDBJ databases">
        <title>PHA producing bacteria isolated from coastal sediment in Guangdong, Shenzhen.</title>
        <authorList>
            <person name="Zheng W."/>
            <person name="Yu S."/>
            <person name="Huang Y."/>
        </authorList>
    </citation>
    <scope>NUCLEOTIDE SEQUENCE [LARGE SCALE GENOMIC DNA]</scope>
    <source>
        <strain evidence="8 9">TN21-5</strain>
    </source>
</reference>
<feature type="domain" description="Fe2OG dioxygenase" evidence="7">
    <location>
        <begin position="126"/>
        <end position="234"/>
    </location>
</feature>
<dbReference type="PANTHER" id="PTHR12907:SF26">
    <property type="entry name" value="HIF PROLYL HYDROXYLASE, ISOFORM C"/>
    <property type="match status" value="1"/>
</dbReference>
<accession>A0ABS3BC25</accession>
<comment type="caution">
    <text evidence="8">The sequence shown here is derived from an EMBL/GenBank/DDBJ whole genome shotgun (WGS) entry which is preliminary data.</text>
</comment>
<evidence type="ECO:0000256" key="6">
    <source>
        <dbReference type="ARBA" id="ARBA00023004"/>
    </source>
</evidence>
<gene>
    <name evidence="8" type="ORF">JYP53_03125</name>
</gene>
<evidence type="ECO:0000256" key="2">
    <source>
        <dbReference type="ARBA" id="ARBA00022723"/>
    </source>
</evidence>
<dbReference type="InterPro" id="IPR006620">
    <property type="entry name" value="Pro_4_hyd_alph"/>
</dbReference>
<comment type="cofactor">
    <cofactor evidence="1">
        <name>L-ascorbate</name>
        <dbReference type="ChEBI" id="CHEBI:38290"/>
    </cofactor>
</comment>
<evidence type="ECO:0000256" key="1">
    <source>
        <dbReference type="ARBA" id="ARBA00001961"/>
    </source>
</evidence>
<dbReference type="PANTHER" id="PTHR12907">
    <property type="entry name" value="EGL NINE HOMOLOG-RELATED"/>
    <property type="match status" value="1"/>
</dbReference>
<dbReference type="EMBL" id="JAFKDB010000008">
    <property type="protein sequence ID" value="MBN7768895.1"/>
    <property type="molecule type" value="Genomic_DNA"/>
</dbReference>
<evidence type="ECO:0000259" key="7">
    <source>
        <dbReference type="PROSITE" id="PS51471"/>
    </source>
</evidence>
<sequence>MPEPRLEGATGRFDKVAGDTASLAGKADGAGVAATDVWLDALADGLSQKAWIELDLSARLPVGLIEALRNEVEILDRTKAMEQAGIGRGTDLVKDRGVRRDRIAWMEGFTAPQAELFSFFEMIRLGLNQRLFLGLKRYEAHYATYQSGDFYRRHLDSFRGRASRVVSLVLYLNESWGLEDGGELRVFDAMDQNQVVGLVRPEAGRAVLFLSEDVAHEVLPAKRTRYSIACWFRQDEVPLPL</sequence>
<keyword evidence="6" id="KW-0408">Iron</keyword>
<keyword evidence="4" id="KW-0223">Dioxygenase</keyword>
<evidence type="ECO:0000313" key="8">
    <source>
        <dbReference type="EMBL" id="MBN7768895.1"/>
    </source>
</evidence>
<keyword evidence="5" id="KW-0560">Oxidoreductase</keyword>
<evidence type="ECO:0000256" key="3">
    <source>
        <dbReference type="ARBA" id="ARBA00022896"/>
    </source>
</evidence>
<dbReference type="Gene3D" id="2.60.120.620">
    <property type="entry name" value="q2cbj1_9rhob like domain"/>
    <property type="match status" value="1"/>
</dbReference>
<dbReference type="InterPro" id="IPR044862">
    <property type="entry name" value="Pro_4_hyd_alph_FE2OG_OXY"/>
</dbReference>
<name>A0ABS3BC25_9GAMM</name>
<dbReference type="Pfam" id="PF13640">
    <property type="entry name" value="2OG-FeII_Oxy_3"/>
    <property type="match status" value="1"/>
</dbReference>